<feature type="non-terminal residue" evidence="1">
    <location>
        <position position="61"/>
    </location>
</feature>
<organism evidence="1">
    <name type="scientific">Tetraselmis sp. GSL018</name>
    <dbReference type="NCBI Taxonomy" id="582737"/>
    <lineage>
        <taxon>Eukaryota</taxon>
        <taxon>Viridiplantae</taxon>
        <taxon>Chlorophyta</taxon>
        <taxon>core chlorophytes</taxon>
        <taxon>Chlorodendrophyceae</taxon>
        <taxon>Chlorodendrales</taxon>
        <taxon>Chlorodendraceae</taxon>
        <taxon>Tetraselmis</taxon>
    </lineage>
</organism>
<reference evidence="1" key="1">
    <citation type="submission" date="2014-05" db="EMBL/GenBank/DDBJ databases">
        <title>The transcriptome of the halophilic microalga Tetraselmis sp. GSL018 isolated from the Great Salt Lake, Utah.</title>
        <authorList>
            <person name="Jinkerson R.E."/>
            <person name="D'Adamo S."/>
            <person name="Posewitz M.C."/>
        </authorList>
    </citation>
    <scope>NUCLEOTIDE SEQUENCE</scope>
    <source>
        <strain evidence="1">GSL018</strain>
    </source>
</reference>
<proteinExistence type="predicted"/>
<gene>
    <name evidence="1" type="ORF">TSPGSL018_25312</name>
</gene>
<dbReference type="EMBL" id="GBEZ01025313">
    <property type="protein sequence ID" value="JAC61759.1"/>
    <property type="molecule type" value="Transcribed_RNA"/>
</dbReference>
<name>A0A061QTG3_9CHLO</name>
<dbReference type="AlphaFoldDB" id="A0A061QTG3"/>
<evidence type="ECO:0000313" key="1">
    <source>
        <dbReference type="EMBL" id="JAC61759.1"/>
    </source>
</evidence>
<protein>
    <submittedName>
        <fullName evidence="1">Uncharacterized protein</fullName>
    </submittedName>
</protein>
<accession>A0A061QTG3</accession>
<sequence>MIGTLDRVCWAPDQRSVAETGEAAGSSWAGSGELFSGAVLGEVDLESKTPSTAPRKTSAAP</sequence>